<organism evidence="12">
    <name type="scientific">Harpegnathos saltator</name>
    <name type="common">Jerdon's jumping ant</name>
    <dbReference type="NCBI Taxonomy" id="610380"/>
    <lineage>
        <taxon>Eukaryota</taxon>
        <taxon>Metazoa</taxon>
        <taxon>Ecdysozoa</taxon>
        <taxon>Arthropoda</taxon>
        <taxon>Hexapoda</taxon>
        <taxon>Insecta</taxon>
        <taxon>Pterygota</taxon>
        <taxon>Neoptera</taxon>
        <taxon>Endopterygota</taxon>
        <taxon>Hymenoptera</taxon>
        <taxon>Apocrita</taxon>
        <taxon>Aculeata</taxon>
        <taxon>Formicoidea</taxon>
        <taxon>Formicidae</taxon>
        <taxon>Ponerinae</taxon>
        <taxon>Ponerini</taxon>
        <taxon>Harpegnathos</taxon>
    </lineage>
</organism>
<dbReference type="PANTHER" id="PTHR21137">
    <property type="entry name" value="ODORANT RECEPTOR"/>
    <property type="match status" value="1"/>
</dbReference>
<keyword evidence="4 10" id="KW-0812">Transmembrane</keyword>
<sequence>MDLMKIELGWNKYNMWMLGVWPEPTKTSRAKQHLSKLIFWSTSTIALLFVCLPMNAHLFIVPTNLNEVIHNLSVNVPTFLAFVKQLFLRYHGEGRSVSNRDLSQALTLLVRQILDDWTRPIPKVERQAMLISAKRSRWISILSSTFTYLLLITFTTMSVWNNMQHSFEVKLYGMPFPTIFPYNCNKSPNFELTWLGETIGAIIVANGYSCFDTFLAMLTLHLCGQLAVLNINMRNLVDATRHDDFVNFQERLGLIVHRHEELHRYATVVEDYFNIALLAQTLVGTVTFCISVYRLITNRDQGVADLMYFVIQVLYTTIHFFFYCYIGEQLLAESTNVAQSAFDCEWYDLPPRKAISLTIIIMRANTSFKLTAGKFSPFSFELFSTIDLDYSYGWNRHTMTFMGLWPEERNFSQASSYRVLAPVISMLCFICVPQSINLFFIWGDFDLMLENLSMANITITISLLKTVAFWSKGRPLKSLVTSMSRDWNTIVSKQDRSTMLDIACTSRSLSRNSVLLVQFVVVMYITLRFFMIRHNGRQLFFPAYFPYNWTNSPSYELTFLAQFVATMYAANTYTAVDTFIAMLVLHTCGQLSNLRRELTGLQAVRRAEFRGKLGNIVRKHEYLNR</sequence>
<dbReference type="GO" id="GO:0004984">
    <property type="term" value="F:olfactory receptor activity"/>
    <property type="evidence" value="ECO:0007669"/>
    <property type="project" value="InterPro"/>
</dbReference>
<evidence type="ECO:0000313" key="11">
    <source>
        <dbReference type="EMBL" id="EFN75515.1"/>
    </source>
</evidence>
<evidence type="ECO:0000256" key="4">
    <source>
        <dbReference type="ARBA" id="ARBA00022692"/>
    </source>
</evidence>
<evidence type="ECO:0000256" key="5">
    <source>
        <dbReference type="ARBA" id="ARBA00022725"/>
    </source>
</evidence>
<evidence type="ECO:0000256" key="2">
    <source>
        <dbReference type="ARBA" id="ARBA00022475"/>
    </source>
</evidence>
<comment type="subcellular location">
    <subcellularLocation>
        <location evidence="1">Cell membrane</location>
        <topology evidence="1">Multi-pass membrane protein</topology>
    </subcellularLocation>
</comment>
<keyword evidence="3" id="KW-0716">Sensory transduction</keyword>
<feature type="transmembrane region" description="Helical" evidence="10">
    <location>
        <begin position="37"/>
        <end position="60"/>
    </location>
</feature>
<keyword evidence="2" id="KW-1003">Cell membrane</keyword>
<feature type="transmembrane region" description="Helical" evidence="10">
    <location>
        <begin position="419"/>
        <end position="442"/>
    </location>
</feature>
<gene>
    <name evidence="11" type="ORF">EAI_03539</name>
</gene>
<name>E2C942_HARSA</name>
<keyword evidence="9" id="KW-0807">Transducer</keyword>
<keyword evidence="6 10" id="KW-1133">Transmembrane helix</keyword>
<dbReference type="FunCoup" id="E2C942">
    <property type="interactions" value="34"/>
</dbReference>
<dbReference type="EMBL" id="GL453780">
    <property type="protein sequence ID" value="EFN75515.1"/>
    <property type="molecule type" value="Genomic_DNA"/>
</dbReference>
<evidence type="ECO:0000256" key="3">
    <source>
        <dbReference type="ARBA" id="ARBA00022606"/>
    </source>
</evidence>
<dbReference type="OMA" id="FFKIVCM"/>
<evidence type="ECO:0000256" key="6">
    <source>
        <dbReference type="ARBA" id="ARBA00022989"/>
    </source>
</evidence>
<feature type="transmembrane region" description="Helical" evidence="10">
    <location>
        <begin position="454"/>
        <end position="471"/>
    </location>
</feature>
<feature type="transmembrane region" description="Helical" evidence="10">
    <location>
        <begin position="559"/>
        <end position="585"/>
    </location>
</feature>
<dbReference type="InterPro" id="IPR004117">
    <property type="entry name" value="7tm6_olfct_rcpt"/>
</dbReference>
<feature type="transmembrane region" description="Helical" evidence="10">
    <location>
        <begin position="138"/>
        <end position="160"/>
    </location>
</feature>
<feature type="transmembrane region" description="Helical" evidence="10">
    <location>
        <begin position="272"/>
        <end position="294"/>
    </location>
</feature>
<evidence type="ECO:0000256" key="8">
    <source>
        <dbReference type="ARBA" id="ARBA00023170"/>
    </source>
</evidence>
<evidence type="ECO:0000256" key="9">
    <source>
        <dbReference type="ARBA" id="ARBA00023224"/>
    </source>
</evidence>
<dbReference type="PANTHER" id="PTHR21137:SF35">
    <property type="entry name" value="ODORANT RECEPTOR 19A-RELATED"/>
    <property type="match status" value="1"/>
</dbReference>
<dbReference type="InParanoid" id="E2C942"/>
<evidence type="ECO:0000256" key="7">
    <source>
        <dbReference type="ARBA" id="ARBA00023136"/>
    </source>
</evidence>
<keyword evidence="7 10" id="KW-0472">Membrane</keyword>
<reference evidence="11 12" key="1">
    <citation type="journal article" date="2010" name="Science">
        <title>Genomic comparison of the ants Camponotus floridanus and Harpegnathos saltator.</title>
        <authorList>
            <person name="Bonasio R."/>
            <person name="Zhang G."/>
            <person name="Ye C."/>
            <person name="Mutti N.S."/>
            <person name="Fang X."/>
            <person name="Qin N."/>
            <person name="Donahue G."/>
            <person name="Yang P."/>
            <person name="Li Q."/>
            <person name="Li C."/>
            <person name="Zhang P."/>
            <person name="Huang Z."/>
            <person name="Berger S.L."/>
            <person name="Reinberg D."/>
            <person name="Wang J."/>
            <person name="Liebig J."/>
        </authorList>
    </citation>
    <scope>NUCLEOTIDE SEQUENCE [LARGE SCALE GENOMIC DNA]</scope>
    <source>
        <strain evidence="11 12">R22 G/1</strain>
    </source>
</reference>
<proteinExistence type="predicted"/>
<feature type="transmembrane region" description="Helical" evidence="10">
    <location>
        <begin position="514"/>
        <end position="532"/>
    </location>
</feature>
<dbReference type="GO" id="GO:0005549">
    <property type="term" value="F:odorant binding"/>
    <property type="evidence" value="ECO:0007669"/>
    <property type="project" value="InterPro"/>
</dbReference>
<accession>E2C942</accession>
<protein>
    <submittedName>
        <fullName evidence="11">Putative odorant receptor 13a</fullName>
    </submittedName>
</protein>
<dbReference type="GO" id="GO:0007165">
    <property type="term" value="P:signal transduction"/>
    <property type="evidence" value="ECO:0007669"/>
    <property type="project" value="UniProtKB-KW"/>
</dbReference>
<dbReference type="Proteomes" id="UP000008237">
    <property type="component" value="Unassembled WGS sequence"/>
</dbReference>
<dbReference type="GO" id="GO:0005886">
    <property type="term" value="C:plasma membrane"/>
    <property type="evidence" value="ECO:0007669"/>
    <property type="project" value="UniProtKB-SubCell"/>
</dbReference>
<dbReference type="AlphaFoldDB" id="E2C942"/>
<keyword evidence="12" id="KW-1185">Reference proteome</keyword>
<evidence type="ECO:0000256" key="10">
    <source>
        <dbReference type="SAM" id="Phobius"/>
    </source>
</evidence>
<keyword evidence="8 11" id="KW-0675">Receptor</keyword>
<keyword evidence="5" id="KW-0552">Olfaction</keyword>
<dbReference type="Pfam" id="PF02949">
    <property type="entry name" value="7tm_6"/>
    <property type="match status" value="2"/>
</dbReference>
<dbReference type="OrthoDB" id="6617147at2759"/>
<feature type="transmembrane region" description="Helical" evidence="10">
    <location>
        <begin position="306"/>
        <end position="326"/>
    </location>
</feature>
<evidence type="ECO:0000313" key="12">
    <source>
        <dbReference type="Proteomes" id="UP000008237"/>
    </source>
</evidence>
<evidence type="ECO:0000256" key="1">
    <source>
        <dbReference type="ARBA" id="ARBA00004651"/>
    </source>
</evidence>